<evidence type="ECO:0000313" key="3">
    <source>
        <dbReference type="Proteomes" id="UP000824005"/>
    </source>
</evidence>
<sequence length="188" mass="20527">MPLRCARFEKNFTGRMEHRSFDDRISVSLVTTGETSADRTARLANNAASDDIHVSLQRSSHGTVPGNGSATAVRPGSVSIYATDRPYYLDYSPPDQQQFFVQVSRASLGLLAAMLEDAMRRLALPDGLQAPAARNLFTYAEEPGASSHEAAAVLRDLTSVMIRSSFQEGRALPRTAGGLRHAVQEYLR</sequence>
<dbReference type="InterPro" id="IPR035418">
    <property type="entry name" value="AraC-bd_2"/>
</dbReference>
<protein>
    <recommendedName>
        <fullName evidence="1">Transcription regulator HTH AraC- type ligand binding domain-containing protein</fullName>
    </recommendedName>
</protein>
<reference evidence="2" key="1">
    <citation type="journal article" date="2021" name="PeerJ">
        <title>Extensive microbial diversity within the chicken gut microbiome revealed by metagenomics and culture.</title>
        <authorList>
            <person name="Gilroy R."/>
            <person name="Ravi A."/>
            <person name="Getino M."/>
            <person name="Pursley I."/>
            <person name="Horton D.L."/>
            <person name="Alikhan N.F."/>
            <person name="Baker D."/>
            <person name="Gharbi K."/>
            <person name="Hall N."/>
            <person name="Watson M."/>
            <person name="Adriaenssens E.M."/>
            <person name="Foster-Nyarko E."/>
            <person name="Jarju S."/>
            <person name="Secka A."/>
            <person name="Antonio M."/>
            <person name="Oren A."/>
            <person name="Chaudhuri R.R."/>
            <person name="La Ragione R."/>
            <person name="Hildebrand F."/>
            <person name="Pallen M.J."/>
        </authorList>
    </citation>
    <scope>NUCLEOTIDE SEQUENCE</scope>
    <source>
        <strain evidence="2">ChiGjej1B1-98</strain>
    </source>
</reference>
<gene>
    <name evidence="2" type="ORF">H9830_05125</name>
</gene>
<dbReference type="AlphaFoldDB" id="A0A9D2C8W1"/>
<name>A0A9D2C8W1_9MICO</name>
<proteinExistence type="predicted"/>
<comment type="caution">
    <text evidence="2">The sequence shown here is derived from an EMBL/GenBank/DDBJ whole genome shotgun (WGS) entry which is preliminary data.</text>
</comment>
<dbReference type="Pfam" id="PF14525">
    <property type="entry name" value="AraC_binding_2"/>
    <property type="match status" value="1"/>
</dbReference>
<dbReference type="EMBL" id="DXDC01000150">
    <property type="protein sequence ID" value="HIY65642.1"/>
    <property type="molecule type" value="Genomic_DNA"/>
</dbReference>
<reference evidence="2" key="2">
    <citation type="submission" date="2021-04" db="EMBL/GenBank/DDBJ databases">
        <authorList>
            <person name="Gilroy R."/>
        </authorList>
    </citation>
    <scope>NUCLEOTIDE SEQUENCE</scope>
    <source>
        <strain evidence="2">ChiGjej1B1-98</strain>
    </source>
</reference>
<accession>A0A9D2C8W1</accession>
<feature type="domain" description="Transcription regulator HTH AraC- type ligand binding" evidence="1">
    <location>
        <begin position="3"/>
        <end position="159"/>
    </location>
</feature>
<dbReference type="Proteomes" id="UP000824005">
    <property type="component" value="Unassembled WGS sequence"/>
</dbReference>
<organism evidence="2 3">
    <name type="scientific">Candidatus Agrococcus pullicola</name>
    <dbReference type="NCBI Taxonomy" id="2838429"/>
    <lineage>
        <taxon>Bacteria</taxon>
        <taxon>Bacillati</taxon>
        <taxon>Actinomycetota</taxon>
        <taxon>Actinomycetes</taxon>
        <taxon>Micrococcales</taxon>
        <taxon>Microbacteriaceae</taxon>
        <taxon>Agrococcus</taxon>
    </lineage>
</organism>
<evidence type="ECO:0000259" key="1">
    <source>
        <dbReference type="Pfam" id="PF14525"/>
    </source>
</evidence>
<evidence type="ECO:0000313" key="2">
    <source>
        <dbReference type="EMBL" id="HIY65642.1"/>
    </source>
</evidence>